<name>A0A9P3GGC5_9APHY</name>
<keyword evidence="4" id="KW-1185">Reference proteome</keyword>
<organism evidence="3 4">
    <name type="scientific">Phanerochaete sordida</name>
    <dbReference type="NCBI Taxonomy" id="48140"/>
    <lineage>
        <taxon>Eukaryota</taxon>
        <taxon>Fungi</taxon>
        <taxon>Dikarya</taxon>
        <taxon>Basidiomycota</taxon>
        <taxon>Agaricomycotina</taxon>
        <taxon>Agaricomycetes</taxon>
        <taxon>Polyporales</taxon>
        <taxon>Phanerochaetaceae</taxon>
        <taxon>Phanerochaete</taxon>
    </lineage>
</organism>
<evidence type="ECO:0000256" key="1">
    <source>
        <dbReference type="SAM" id="MobiDB-lite"/>
    </source>
</evidence>
<dbReference type="AlphaFoldDB" id="A0A9P3GGC5"/>
<dbReference type="SUPFAM" id="SSF56112">
    <property type="entry name" value="Protein kinase-like (PK-like)"/>
    <property type="match status" value="1"/>
</dbReference>
<sequence>MDPTKMHFKRVTLTSKKNWWMVELDEDGHQMSSSPAPQQQDGHLQDWPNELTSSPKMNDTRPLLEHRDYSGSSQTQRTSFPQRTTTQTYRTSLTPHASTAVTSIFHPPSHPSSLFSFPTPTTYSAPPHPTQNLLPFATGSASELFKCVVKKPDIVQLEINGEMQGNARDVSVQFLAELRVYTTLTRHRNICAFLGALENVGMVLEYVEGRTLWDVIKDSTSPDTKTPLTRTKKIDFHNQLLDGLTHLHSFGLSHGDLSLLNIQVTWSRDTIKLLDFGRSVSADSVFASPDDDLQSPPYAGSPTLSPQFTPRGLPITSRFGQQLPSVPAFPPPPYAALQPTHNGRRIEQIHPGTRPFSAPEVLRGECADPLLADAYSFGMVLACLDLQRHVDVPPWEQRKDRLPKGLLESLGIFKAPCERYLRRVDERCRVLKEDSIDPNLVEDVVMEDRA</sequence>
<dbReference type="OrthoDB" id="1668230at2759"/>
<feature type="compositionally biased region" description="Basic and acidic residues" evidence="1">
    <location>
        <begin position="58"/>
        <end position="69"/>
    </location>
</feature>
<keyword evidence="3" id="KW-0808">Transferase</keyword>
<dbReference type="PANTHER" id="PTHR44329:SF214">
    <property type="entry name" value="PROTEIN KINASE DOMAIN-CONTAINING PROTEIN"/>
    <property type="match status" value="1"/>
</dbReference>
<gene>
    <name evidence="3" type="ORF">PsYK624_105870</name>
</gene>
<dbReference type="Proteomes" id="UP000703269">
    <property type="component" value="Unassembled WGS sequence"/>
</dbReference>
<feature type="region of interest" description="Disordered" evidence="1">
    <location>
        <begin position="28"/>
        <end position="89"/>
    </location>
</feature>
<feature type="domain" description="Protein kinase" evidence="2">
    <location>
        <begin position="130"/>
        <end position="450"/>
    </location>
</feature>
<dbReference type="GO" id="GO:0005524">
    <property type="term" value="F:ATP binding"/>
    <property type="evidence" value="ECO:0007669"/>
    <property type="project" value="InterPro"/>
</dbReference>
<evidence type="ECO:0000313" key="4">
    <source>
        <dbReference type="Proteomes" id="UP000703269"/>
    </source>
</evidence>
<accession>A0A9P3GGC5</accession>
<dbReference type="InterPro" id="IPR011009">
    <property type="entry name" value="Kinase-like_dom_sf"/>
</dbReference>
<dbReference type="InterPro" id="IPR051681">
    <property type="entry name" value="Ser/Thr_Kinases-Pseudokinases"/>
</dbReference>
<feature type="compositionally biased region" description="Polar residues" evidence="1">
    <location>
        <begin position="30"/>
        <end position="42"/>
    </location>
</feature>
<comment type="caution">
    <text evidence="3">The sequence shown here is derived from an EMBL/GenBank/DDBJ whole genome shotgun (WGS) entry which is preliminary data.</text>
</comment>
<evidence type="ECO:0000259" key="2">
    <source>
        <dbReference type="PROSITE" id="PS50011"/>
    </source>
</evidence>
<feature type="compositionally biased region" description="Polar residues" evidence="1">
    <location>
        <begin position="70"/>
        <end position="81"/>
    </location>
</feature>
<dbReference type="Gene3D" id="1.10.510.10">
    <property type="entry name" value="Transferase(Phosphotransferase) domain 1"/>
    <property type="match status" value="1"/>
</dbReference>
<dbReference type="Pfam" id="PF00069">
    <property type="entry name" value="Pkinase"/>
    <property type="match status" value="1"/>
</dbReference>
<dbReference type="PROSITE" id="PS50011">
    <property type="entry name" value="PROTEIN_KINASE_DOM"/>
    <property type="match status" value="1"/>
</dbReference>
<dbReference type="GO" id="GO:0004674">
    <property type="term" value="F:protein serine/threonine kinase activity"/>
    <property type="evidence" value="ECO:0007669"/>
    <property type="project" value="TreeGrafter"/>
</dbReference>
<dbReference type="PANTHER" id="PTHR44329">
    <property type="entry name" value="SERINE/THREONINE-PROTEIN KINASE TNNI3K-RELATED"/>
    <property type="match status" value="1"/>
</dbReference>
<evidence type="ECO:0000313" key="3">
    <source>
        <dbReference type="EMBL" id="GJE94418.1"/>
    </source>
</evidence>
<proteinExistence type="predicted"/>
<protein>
    <submittedName>
        <fullName evidence="3">Kinase-like protein</fullName>
    </submittedName>
</protein>
<reference evidence="3 4" key="1">
    <citation type="submission" date="2021-08" db="EMBL/GenBank/DDBJ databases">
        <title>Draft Genome Sequence of Phanerochaete sordida strain YK-624.</title>
        <authorList>
            <person name="Mori T."/>
            <person name="Dohra H."/>
            <person name="Suzuki T."/>
            <person name="Kawagishi H."/>
            <person name="Hirai H."/>
        </authorList>
    </citation>
    <scope>NUCLEOTIDE SEQUENCE [LARGE SCALE GENOMIC DNA]</scope>
    <source>
        <strain evidence="3 4">YK-624</strain>
    </source>
</reference>
<keyword evidence="3" id="KW-0418">Kinase</keyword>
<dbReference type="EMBL" id="BPQB01000040">
    <property type="protein sequence ID" value="GJE94418.1"/>
    <property type="molecule type" value="Genomic_DNA"/>
</dbReference>
<dbReference type="InterPro" id="IPR000719">
    <property type="entry name" value="Prot_kinase_dom"/>
</dbReference>